<protein>
    <recommendedName>
        <fullName evidence="20">Cation/H+ exchanger domain-containing protein</fullName>
    </recommendedName>
</protein>
<evidence type="ECO:0000256" key="3">
    <source>
        <dbReference type="ARBA" id="ARBA00004141"/>
    </source>
</evidence>
<keyword evidence="9 14" id="KW-1133">Transmembrane helix</keyword>
<dbReference type="GO" id="GO:0015297">
    <property type="term" value="F:antiporter activity"/>
    <property type="evidence" value="ECO:0007669"/>
    <property type="project" value="UniProtKB-KW"/>
</dbReference>
<organism evidence="18 19">
    <name type="scientific">Panicum virgatum</name>
    <name type="common">Blackwell switchgrass</name>
    <dbReference type="NCBI Taxonomy" id="38727"/>
    <lineage>
        <taxon>Eukaryota</taxon>
        <taxon>Viridiplantae</taxon>
        <taxon>Streptophyta</taxon>
        <taxon>Embryophyta</taxon>
        <taxon>Tracheophyta</taxon>
        <taxon>Spermatophyta</taxon>
        <taxon>Magnoliopsida</taxon>
        <taxon>Liliopsida</taxon>
        <taxon>Poales</taxon>
        <taxon>Poaceae</taxon>
        <taxon>PACMAD clade</taxon>
        <taxon>Panicoideae</taxon>
        <taxon>Panicodae</taxon>
        <taxon>Paniceae</taxon>
        <taxon>Panicinae</taxon>
        <taxon>Panicum</taxon>
        <taxon>Panicum sect. Hiantes</taxon>
    </lineage>
</organism>
<keyword evidence="6" id="KW-0633">Potassium transport</keyword>
<keyword evidence="10" id="KW-0406">Ion transport</keyword>
<reference evidence="18" key="1">
    <citation type="submission" date="2020-05" db="EMBL/GenBank/DDBJ databases">
        <title>WGS assembly of Panicum virgatum.</title>
        <authorList>
            <person name="Lovell J.T."/>
            <person name="Jenkins J."/>
            <person name="Shu S."/>
            <person name="Juenger T.E."/>
            <person name="Schmutz J."/>
        </authorList>
    </citation>
    <scope>NUCLEOTIDE SEQUENCE</scope>
    <source>
        <strain evidence="18">AP13</strain>
    </source>
</reference>
<dbReference type="Pfam" id="PF00999">
    <property type="entry name" value="Na_H_Exchanger"/>
    <property type="match status" value="1"/>
</dbReference>
<feature type="transmembrane region" description="Helical" evidence="14">
    <location>
        <begin position="333"/>
        <end position="355"/>
    </location>
</feature>
<feature type="transmembrane region" description="Helical" evidence="14">
    <location>
        <begin position="456"/>
        <end position="478"/>
    </location>
</feature>
<evidence type="ECO:0000259" key="15">
    <source>
        <dbReference type="Pfam" id="PF00999"/>
    </source>
</evidence>
<feature type="transmembrane region" description="Helical" evidence="14">
    <location>
        <begin position="426"/>
        <end position="444"/>
    </location>
</feature>
<evidence type="ECO:0000256" key="12">
    <source>
        <dbReference type="ARBA" id="ARBA00038341"/>
    </source>
</evidence>
<evidence type="ECO:0000256" key="7">
    <source>
        <dbReference type="ARBA" id="ARBA00022692"/>
    </source>
</evidence>
<feature type="transmembrane region" description="Helical" evidence="14">
    <location>
        <begin position="208"/>
        <end position="225"/>
    </location>
</feature>
<dbReference type="Gene3D" id="1.20.1530.20">
    <property type="match status" value="1"/>
</dbReference>
<feature type="region of interest" description="Disordered" evidence="13">
    <location>
        <begin position="1"/>
        <end position="82"/>
    </location>
</feature>
<feature type="transmembrane region" description="Helical" evidence="14">
    <location>
        <begin position="402"/>
        <end position="419"/>
    </location>
</feature>
<evidence type="ECO:0000256" key="9">
    <source>
        <dbReference type="ARBA" id="ARBA00022989"/>
    </source>
</evidence>
<evidence type="ECO:0000256" key="6">
    <source>
        <dbReference type="ARBA" id="ARBA00022538"/>
    </source>
</evidence>
<feature type="region of interest" description="Disordered" evidence="13">
    <location>
        <begin position="932"/>
        <end position="960"/>
    </location>
</feature>
<dbReference type="GO" id="GO:1902600">
    <property type="term" value="P:proton transmembrane transport"/>
    <property type="evidence" value="ECO:0007669"/>
    <property type="project" value="InterPro"/>
</dbReference>
<dbReference type="EMBL" id="CM029045">
    <property type="protein sequence ID" value="KAG2601546.1"/>
    <property type="molecule type" value="Genomic_DNA"/>
</dbReference>
<feature type="transmembrane region" description="Helical" evidence="14">
    <location>
        <begin position="237"/>
        <end position="259"/>
    </location>
</feature>
<feature type="domain" description="Cation/H(+) antiporter C-terminal" evidence="17">
    <location>
        <begin position="737"/>
        <end position="906"/>
    </location>
</feature>
<dbReference type="InterPro" id="IPR038770">
    <property type="entry name" value="Na+/solute_symporter_sf"/>
</dbReference>
<evidence type="ECO:0000256" key="8">
    <source>
        <dbReference type="ARBA" id="ARBA00022958"/>
    </source>
</evidence>
<keyword evidence="5" id="KW-0050">Antiport</keyword>
<dbReference type="Proteomes" id="UP000823388">
    <property type="component" value="Chromosome 5K"/>
</dbReference>
<evidence type="ECO:0000256" key="13">
    <source>
        <dbReference type="SAM" id="MobiDB-lite"/>
    </source>
</evidence>
<comment type="similarity">
    <text evidence="12">Belongs to the monovalent cation:proton antiporter 2 (CPA2) transporter (TC 2.A.37) family. CHX (TC 2.A.37.4) subfamily.</text>
</comment>
<feature type="transmembrane region" description="Helical" evidence="14">
    <location>
        <begin position="305"/>
        <end position="327"/>
    </location>
</feature>
<feature type="domain" description="Cation/H(+) antiporter central" evidence="16">
    <location>
        <begin position="592"/>
        <end position="729"/>
    </location>
</feature>
<dbReference type="InterPro" id="IPR050794">
    <property type="entry name" value="CPA2_transporter"/>
</dbReference>
<evidence type="ECO:0000256" key="1">
    <source>
        <dbReference type="ARBA" id="ARBA00003198"/>
    </source>
</evidence>
<dbReference type="GO" id="GO:0009941">
    <property type="term" value="C:chloroplast envelope"/>
    <property type="evidence" value="ECO:0007669"/>
    <property type="project" value="UniProtKB-SubCell"/>
</dbReference>
<dbReference type="InterPro" id="IPR006153">
    <property type="entry name" value="Cation/H_exchanger_TM"/>
</dbReference>
<dbReference type="InterPro" id="IPR057291">
    <property type="entry name" value="CHX17_2nd"/>
</dbReference>
<comment type="caution">
    <text evidence="18">The sequence shown here is derived from an EMBL/GenBank/DDBJ whole genome shotgun (WGS) entry which is preliminary data.</text>
</comment>
<feature type="transmembrane region" description="Helical" evidence="14">
    <location>
        <begin position="485"/>
        <end position="505"/>
    </location>
</feature>
<evidence type="ECO:0000256" key="5">
    <source>
        <dbReference type="ARBA" id="ARBA00022449"/>
    </source>
</evidence>
<evidence type="ECO:0000256" key="2">
    <source>
        <dbReference type="ARBA" id="ARBA00004119"/>
    </source>
</evidence>
<dbReference type="GO" id="GO:0012505">
    <property type="term" value="C:endomembrane system"/>
    <property type="evidence" value="ECO:0007669"/>
    <property type="project" value="TreeGrafter"/>
</dbReference>
<dbReference type="GO" id="GO:0006813">
    <property type="term" value="P:potassium ion transport"/>
    <property type="evidence" value="ECO:0007669"/>
    <property type="project" value="UniProtKB-KW"/>
</dbReference>
<gene>
    <name evidence="18" type="ORF">PVAP13_5KG594700</name>
</gene>
<dbReference type="GO" id="GO:0006885">
    <property type="term" value="P:regulation of pH"/>
    <property type="evidence" value="ECO:0007669"/>
    <property type="project" value="TreeGrafter"/>
</dbReference>
<feature type="transmembrane region" description="Helical" evidence="14">
    <location>
        <begin position="115"/>
        <end position="133"/>
    </location>
</feature>
<dbReference type="PANTHER" id="PTHR32468:SF63">
    <property type="entry name" value="OS01G0817400 PROTEIN"/>
    <property type="match status" value="1"/>
</dbReference>
<dbReference type="InterPro" id="IPR057290">
    <property type="entry name" value="CHX17_C"/>
</dbReference>
<evidence type="ECO:0000259" key="16">
    <source>
        <dbReference type="Pfam" id="PF23256"/>
    </source>
</evidence>
<keyword evidence="11 14" id="KW-0472">Membrane</keyword>
<proteinExistence type="inferred from homology"/>
<evidence type="ECO:0000256" key="10">
    <source>
        <dbReference type="ARBA" id="ARBA00023065"/>
    </source>
</evidence>
<feature type="transmembrane region" description="Helical" evidence="14">
    <location>
        <begin position="271"/>
        <end position="293"/>
    </location>
</feature>
<name>A0A8T0SZK3_PANVG</name>
<keyword evidence="7 14" id="KW-0812">Transmembrane</keyword>
<keyword evidence="19" id="KW-1185">Reference proteome</keyword>
<keyword evidence="8" id="KW-0630">Potassium</keyword>
<evidence type="ECO:0008006" key="20">
    <source>
        <dbReference type="Google" id="ProtNLM"/>
    </source>
</evidence>
<evidence type="ECO:0000256" key="4">
    <source>
        <dbReference type="ARBA" id="ARBA00022448"/>
    </source>
</evidence>
<evidence type="ECO:0000313" key="18">
    <source>
        <dbReference type="EMBL" id="KAG2601546.1"/>
    </source>
</evidence>
<accession>A0A8T0SZK3</accession>
<dbReference type="AlphaFoldDB" id="A0A8T0SZK3"/>
<keyword evidence="4" id="KW-0813">Transport</keyword>
<sequence length="960" mass="104281">MQLTRMRTNHEQTRFSSPKVPGQPVKRRYNAARDPSPLFLPFDPFPPTVRERPRARPQRSGLALAATTAPRNRSSGDRRGRATVPCASRMDAMPISDGLPGNVTAQLHNVTRPKASSTVVCYSPMMITTNGIWQGLNPLEFSLPLFILQTAIIVATTRFLVLVLRPFRQPRVIAEILAGVLLGPSVMGQIETWATMVFPQRSLLTLETVAHLGLLYFLFLVGLEMDIDVIRRSGKKALFVAMAGMALPFCMGIATSFIFRHQVSRNVHQTSFLLFLGVALSVTAFPVLARILAEIKLLSTELGRIAMSAAIVNDMCAWVLLALAIAISEVDSAAISSLWVLLSGVLFVLLCFYAVRPAMFWLIRRTPEGEVVSDTEVTLILTGVMLAGVCTDAIGIHSVFGAFVYGLVIPTGTLGVALIEKIEDFVTGLLLPLFFAISGLRTNIRRVSDPVTVGLLVLVFVMASFAKIMGTIIIAALYTMPFREGIALGFLMNTRGLVEMIVLNIGRDKEVLDDESFAVMVLVSVAMTTLVTPVVTGVYRPSRRLVGYKRRNLQRIRHDSELRMLACVHITRNVPSVLSLLELSNPSKRSPIFIYALHLVELTGRASNMLAAAAASASKQSRSGTGSSLPPVTEHIFNAFENYERHTGGVSIQTLAAVSPYQTMHEDVSVLAEDKHVSLIVVPFHKQQTVDGGMEPINPHVRGFNESLLSASPCSVAILVDRGLSAAAARMATEHHVALFFFGGPDDREALAYAWRMVETPGVTLAIVRFLPPDYRARSVSSSTYRPSAVGSDARAITISTEGRSELEMDEDYLNDFRSRNHGNGAISYSTRTVANGEETVAAIRGMDTSLHELYIVGRRPGEAGSPMTAALEDWMENPELGPIGDMLVSSDFSMTVSVLVVQQYVVAEAPDPVPAPAAGSDPVRQYVSNANQRPASGAYRPTATAANSRWSGSGGAVVY</sequence>
<comment type="function">
    <text evidence="1">May function as sodium-coupled metabolite transporter across the chloroplast envelope.</text>
</comment>
<feature type="transmembrane region" description="Helical" evidence="14">
    <location>
        <begin position="176"/>
        <end position="196"/>
    </location>
</feature>
<dbReference type="FunFam" id="1.20.1530.20:FF:000003">
    <property type="entry name" value="Cation/H(+) antiporter 15"/>
    <property type="match status" value="1"/>
</dbReference>
<evidence type="ECO:0000256" key="11">
    <source>
        <dbReference type="ARBA" id="ARBA00023136"/>
    </source>
</evidence>
<dbReference type="GO" id="GO:0016020">
    <property type="term" value="C:membrane"/>
    <property type="evidence" value="ECO:0007669"/>
    <property type="project" value="UniProtKB-SubCell"/>
</dbReference>
<evidence type="ECO:0000313" key="19">
    <source>
        <dbReference type="Proteomes" id="UP000823388"/>
    </source>
</evidence>
<feature type="domain" description="Cation/H+ exchanger transmembrane" evidence="15">
    <location>
        <begin position="159"/>
        <end position="536"/>
    </location>
</feature>
<comment type="subcellular location">
    <subcellularLocation>
        <location evidence="3">Membrane</location>
        <topology evidence="3">Multi-pass membrane protein</topology>
    </subcellularLocation>
    <subcellularLocation>
        <location evidence="2">Plastid</location>
        <location evidence="2">Chloroplast envelope</location>
    </subcellularLocation>
</comment>
<dbReference type="OrthoDB" id="2687058at2759"/>
<dbReference type="Pfam" id="PF23259">
    <property type="entry name" value="CHX17_C"/>
    <property type="match status" value="1"/>
</dbReference>
<dbReference type="PANTHER" id="PTHR32468">
    <property type="entry name" value="CATION/H + ANTIPORTER"/>
    <property type="match status" value="1"/>
</dbReference>
<evidence type="ECO:0000256" key="14">
    <source>
        <dbReference type="SAM" id="Phobius"/>
    </source>
</evidence>
<feature type="transmembrane region" description="Helical" evidence="14">
    <location>
        <begin position="145"/>
        <end position="164"/>
    </location>
</feature>
<feature type="transmembrane region" description="Helical" evidence="14">
    <location>
        <begin position="517"/>
        <end position="539"/>
    </location>
</feature>
<dbReference type="Pfam" id="PF23256">
    <property type="entry name" value="CHX17_2nd"/>
    <property type="match status" value="1"/>
</dbReference>
<evidence type="ECO:0000259" key="17">
    <source>
        <dbReference type="Pfam" id="PF23259"/>
    </source>
</evidence>